<dbReference type="GeneID" id="28821816"/>
<keyword evidence="2" id="KW-0134">Cell wall</keyword>
<evidence type="ECO:0000313" key="9">
    <source>
        <dbReference type="EMBL" id="KUJ14327.1"/>
    </source>
</evidence>
<reference evidence="9 10" key="1">
    <citation type="submission" date="2015-10" db="EMBL/GenBank/DDBJ databases">
        <title>Full genome of DAOMC 229536 Phialocephala scopiformis, a fungal endophyte of spruce producing the potent anti-insectan compound rugulosin.</title>
        <authorList>
            <consortium name="DOE Joint Genome Institute"/>
            <person name="Walker A.K."/>
            <person name="Frasz S.L."/>
            <person name="Seifert K.A."/>
            <person name="Miller J.D."/>
            <person name="Mondo S.J."/>
            <person name="Labutti K."/>
            <person name="Lipzen A."/>
            <person name="Dockter R."/>
            <person name="Kennedy M."/>
            <person name="Grigoriev I.V."/>
            <person name="Spatafora J.W."/>
        </authorList>
    </citation>
    <scope>NUCLEOTIDE SEQUENCE [LARGE SCALE GENOMIC DNA]</scope>
    <source>
        <strain evidence="9 10">CBS 120377</strain>
    </source>
</reference>
<feature type="signal peptide" evidence="8">
    <location>
        <begin position="1"/>
        <end position="16"/>
    </location>
</feature>
<dbReference type="FunCoup" id="A0A194X3C5">
    <property type="interactions" value="189"/>
</dbReference>
<dbReference type="OrthoDB" id="536881at2759"/>
<dbReference type="Gene3D" id="3.80.20.20">
    <property type="entry name" value="Receptor L-domain"/>
    <property type="match status" value="1"/>
</dbReference>
<feature type="region of interest" description="Disordered" evidence="6">
    <location>
        <begin position="349"/>
        <end position="396"/>
    </location>
</feature>
<evidence type="ECO:0000256" key="2">
    <source>
        <dbReference type="ARBA" id="ARBA00022512"/>
    </source>
</evidence>
<evidence type="ECO:0000313" key="10">
    <source>
        <dbReference type="Proteomes" id="UP000070700"/>
    </source>
</evidence>
<dbReference type="GO" id="GO:0009277">
    <property type="term" value="C:fungal-type cell wall"/>
    <property type="evidence" value="ECO:0007669"/>
    <property type="project" value="TreeGrafter"/>
</dbReference>
<dbReference type="PANTHER" id="PTHR31018:SF3">
    <property type="entry name" value="RECEPTOR PROTEIN-TYROSINE KINASE"/>
    <property type="match status" value="1"/>
</dbReference>
<feature type="region of interest" description="Disordered" evidence="6">
    <location>
        <begin position="478"/>
        <end position="497"/>
    </location>
</feature>
<evidence type="ECO:0000256" key="1">
    <source>
        <dbReference type="ARBA" id="ARBA00004191"/>
    </source>
</evidence>
<dbReference type="GO" id="GO:0009986">
    <property type="term" value="C:cell surface"/>
    <property type="evidence" value="ECO:0007669"/>
    <property type="project" value="TreeGrafter"/>
</dbReference>
<sequence>MLWLLCLLALLACSHAQTSSICSQATATINSQADATSLADCSTISGSVLVSSSASGVISIDGPQTITGDLTCENAGGLTSLGSITIGTIGGSFSLSNLTLLSTLSMNDLSSVKTIAWSALPALSSLTFPSTVSQVESITISNTFLSSLDGLNPSTIATLNVNNNERLKTFSTQVASASSAINFNSNGNGLDLSFPNLIWAANITIRNVSSLDVPSLSTVNGSIGLYGNDFTEFTAPNLTTIGSTATGSGTLALVQNPSFTDLSLPLLKTVGGAVQVANNQELQTISFPALATVGGAIEFSGNFSTPNLPALTDVKGGFNVQSTASIDCSAFAADEQSKVIQGTFVCKGSSGSTTTTGGITSSGTPTPTSSSNSTSNTSTSSPTTSPTNSPPPINNNKSSGLSGGAIAGIVIGVVVALIIAALIFWARKKGYKFSFGITKREVDTGVPHPGMAELPRGGHHEKTELSAVTRPSELSAARLDGPMSESYELPAHAREGG</sequence>
<dbReference type="RefSeq" id="XP_018068682.1">
    <property type="nucleotide sequence ID" value="XM_018212090.1"/>
</dbReference>
<gene>
    <name evidence="9" type="ORF">LY89DRAFT_650064</name>
</gene>
<dbReference type="InParanoid" id="A0A194X3C5"/>
<keyword evidence="7" id="KW-0812">Transmembrane</keyword>
<protein>
    <submittedName>
        <fullName evidence="9">Uncharacterized protein</fullName>
    </submittedName>
</protein>
<keyword evidence="10" id="KW-1185">Reference proteome</keyword>
<keyword evidence="4 8" id="KW-0732">Signal</keyword>
<organism evidence="9 10">
    <name type="scientific">Mollisia scopiformis</name>
    <name type="common">Conifer needle endophyte fungus</name>
    <name type="synonym">Phialocephala scopiformis</name>
    <dbReference type="NCBI Taxonomy" id="149040"/>
    <lineage>
        <taxon>Eukaryota</taxon>
        <taxon>Fungi</taxon>
        <taxon>Dikarya</taxon>
        <taxon>Ascomycota</taxon>
        <taxon>Pezizomycotina</taxon>
        <taxon>Leotiomycetes</taxon>
        <taxon>Helotiales</taxon>
        <taxon>Mollisiaceae</taxon>
        <taxon>Mollisia</taxon>
    </lineage>
</organism>
<keyword evidence="3" id="KW-0964">Secreted</keyword>
<proteinExistence type="predicted"/>
<feature type="compositionally biased region" description="Low complexity" evidence="6">
    <location>
        <begin position="349"/>
        <end position="387"/>
    </location>
</feature>
<dbReference type="EMBL" id="KQ947420">
    <property type="protein sequence ID" value="KUJ14327.1"/>
    <property type="molecule type" value="Genomic_DNA"/>
</dbReference>
<dbReference type="GO" id="GO:0031505">
    <property type="term" value="P:fungal-type cell wall organization"/>
    <property type="evidence" value="ECO:0007669"/>
    <property type="project" value="TreeGrafter"/>
</dbReference>
<keyword evidence="7" id="KW-1133">Transmembrane helix</keyword>
<keyword evidence="5" id="KW-0325">Glycoprotein</keyword>
<evidence type="ECO:0000256" key="5">
    <source>
        <dbReference type="ARBA" id="ARBA00023180"/>
    </source>
</evidence>
<evidence type="ECO:0000256" key="7">
    <source>
        <dbReference type="SAM" id="Phobius"/>
    </source>
</evidence>
<dbReference type="InterPro" id="IPR051648">
    <property type="entry name" value="CWI-Assembly_Regulator"/>
</dbReference>
<dbReference type="Proteomes" id="UP000070700">
    <property type="component" value="Unassembled WGS sequence"/>
</dbReference>
<name>A0A194X3C5_MOLSC</name>
<dbReference type="STRING" id="149040.A0A194X3C5"/>
<evidence type="ECO:0000256" key="6">
    <source>
        <dbReference type="SAM" id="MobiDB-lite"/>
    </source>
</evidence>
<dbReference type="KEGG" id="psco:LY89DRAFT_650064"/>
<evidence type="ECO:0000256" key="4">
    <source>
        <dbReference type="ARBA" id="ARBA00022729"/>
    </source>
</evidence>
<comment type="subcellular location">
    <subcellularLocation>
        <location evidence="1">Secreted</location>
        <location evidence="1">Cell wall</location>
    </subcellularLocation>
</comment>
<dbReference type="InterPro" id="IPR036941">
    <property type="entry name" value="Rcpt_L-dom_sf"/>
</dbReference>
<evidence type="ECO:0000256" key="8">
    <source>
        <dbReference type="SAM" id="SignalP"/>
    </source>
</evidence>
<feature type="transmembrane region" description="Helical" evidence="7">
    <location>
        <begin position="401"/>
        <end position="425"/>
    </location>
</feature>
<dbReference type="PANTHER" id="PTHR31018">
    <property type="entry name" value="SPORULATION-SPECIFIC PROTEIN-RELATED"/>
    <property type="match status" value="1"/>
</dbReference>
<feature type="chain" id="PRO_5008267793" evidence="8">
    <location>
        <begin position="17"/>
        <end position="497"/>
    </location>
</feature>
<dbReference type="AlphaFoldDB" id="A0A194X3C5"/>
<dbReference type="GO" id="GO:0005886">
    <property type="term" value="C:plasma membrane"/>
    <property type="evidence" value="ECO:0007669"/>
    <property type="project" value="TreeGrafter"/>
</dbReference>
<dbReference type="SUPFAM" id="SSF52058">
    <property type="entry name" value="L domain-like"/>
    <property type="match status" value="3"/>
</dbReference>
<accession>A0A194X3C5</accession>
<evidence type="ECO:0000256" key="3">
    <source>
        <dbReference type="ARBA" id="ARBA00022525"/>
    </source>
</evidence>
<keyword evidence="7" id="KW-0472">Membrane</keyword>